<evidence type="ECO:0000256" key="4">
    <source>
        <dbReference type="ARBA" id="ARBA00031047"/>
    </source>
</evidence>
<dbReference type="SUPFAM" id="SSF55658">
    <property type="entry name" value="L9 N-domain-like"/>
    <property type="match status" value="1"/>
</dbReference>
<dbReference type="InterPro" id="IPR036935">
    <property type="entry name" value="Ribosomal_bL9_N_sf"/>
</dbReference>
<evidence type="ECO:0000313" key="8">
    <source>
        <dbReference type="Proteomes" id="UP000747399"/>
    </source>
</evidence>
<dbReference type="InterPro" id="IPR009027">
    <property type="entry name" value="Ribosomal_bL9/RNase_H1_N"/>
</dbReference>
<dbReference type="InterPro" id="IPR036791">
    <property type="entry name" value="Ribosomal_bL9_C_sf"/>
</dbReference>
<dbReference type="GO" id="GO:0003735">
    <property type="term" value="F:structural constituent of ribosome"/>
    <property type="evidence" value="ECO:0007669"/>
    <property type="project" value="InterPro"/>
</dbReference>
<dbReference type="PANTHER" id="PTHR21368">
    <property type="entry name" value="50S RIBOSOMAL PROTEIN L9"/>
    <property type="match status" value="1"/>
</dbReference>
<evidence type="ECO:0000313" key="7">
    <source>
        <dbReference type="EMBL" id="GIL53032.1"/>
    </source>
</evidence>
<protein>
    <recommendedName>
        <fullName evidence="5">Large ribosomal subunit protein bL9c</fullName>
    </recommendedName>
    <alternativeName>
        <fullName evidence="4">CL9</fullName>
    </alternativeName>
</protein>
<keyword evidence="8" id="KW-1185">Reference proteome</keyword>
<dbReference type="GO" id="GO:1990904">
    <property type="term" value="C:ribonucleoprotein complex"/>
    <property type="evidence" value="ECO:0007669"/>
    <property type="project" value="UniProtKB-KW"/>
</dbReference>
<dbReference type="Pfam" id="PF01281">
    <property type="entry name" value="Ribosomal_L9_N"/>
    <property type="match status" value="1"/>
</dbReference>
<gene>
    <name evidence="7" type="ORF">Vafri_8730</name>
</gene>
<dbReference type="Gene3D" id="3.40.5.10">
    <property type="entry name" value="Ribosomal protein L9, N-terminal domain"/>
    <property type="match status" value="1"/>
</dbReference>
<evidence type="ECO:0000256" key="5">
    <source>
        <dbReference type="ARBA" id="ARBA00035193"/>
    </source>
</evidence>
<accession>A0A8J4EZ13</accession>
<comment type="similarity">
    <text evidence="1">Belongs to the bacterial ribosomal protein bL9 family.</text>
</comment>
<feature type="domain" description="Ribosomal protein L9" evidence="6">
    <location>
        <begin position="108"/>
        <end position="153"/>
    </location>
</feature>
<dbReference type="AlphaFoldDB" id="A0A8J4EZ13"/>
<name>A0A8J4EZ13_9CHLO</name>
<dbReference type="InterPro" id="IPR000244">
    <property type="entry name" value="Ribosomal_bL9"/>
</dbReference>
<evidence type="ECO:0000256" key="2">
    <source>
        <dbReference type="ARBA" id="ARBA00022980"/>
    </source>
</evidence>
<dbReference type="InterPro" id="IPR020070">
    <property type="entry name" value="Ribosomal_bL9_N"/>
</dbReference>
<evidence type="ECO:0000256" key="3">
    <source>
        <dbReference type="ARBA" id="ARBA00023274"/>
    </source>
</evidence>
<evidence type="ECO:0000259" key="6">
    <source>
        <dbReference type="Pfam" id="PF01281"/>
    </source>
</evidence>
<comment type="caution">
    <text evidence="7">The sequence shown here is derived from an EMBL/GenBank/DDBJ whole genome shotgun (WGS) entry which is preliminary data.</text>
</comment>
<keyword evidence="2" id="KW-0689">Ribosomal protein</keyword>
<dbReference type="GO" id="GO:0005840">
    <property type="term" value="C:ribosome"/>
    <property type="evidence" value="ECO:0007669"/>
    <property type="project" value="UniProtKB-KW"/>
</dbReference>
<dbReference type="Proteomes" id="UP000747399">
    <property type="component" value="Unassembled WGS sequence"/>
</dbReference>
<dbReference type="Gene3D" id="3.10.430.100">
    <property type="entry name" value="Ribosomal protein L9, C-terminal domain"/>
    <property type="match status" value="1"/>
</dbReference>
<organism evidence="7 8">
    <name type="scientific">Volvox africanus</name>
    <dbReference type="NCBI Taxonomy" id="51714"/>
    <lineage>
        <taxon>Eukaryota</taxon>
        <taxon>Viridiplantae</taxon>
        <taxon>Chlorophyta</taxon>
        <taxon>core chlorophytes</taxon>
        <taxon>Chlorophyceae</taxon>
        <taxon>CS clade</taxon>
        <taxon>Chlamydomonadales</taxon>
        <taxon>Volvocaceae</taxon>
        <taxon>Volvox</taxon>
    </lineage>
</organism>
<dbReference type="EMBL" id="BNCO01000014">
    <property type="protein sequence ID" value="GIL53032.1"/>
    <property type="molecule type" value="Genomic_DNA"/>
</dbReference>
<reference evidence="7" key="1">
    <citation type="journal article" date="2021" name="Proc. Natl. Acad. Sci. U.S.A.">
        <title>Three genomes in the algal genus Volvox reveal the fate of a haploid sex-determining region after a transition to homothallism.</title>
        <authorList>
            <person name="Yamamoto K."/>
            <person name="Hamaji T."/>
            <person name="Kawai-Toyooka H."/>
            <person name="Matsuzaki R."/>
            <person name="Takahashi F."/>
            <person name="Nishimura Y."/>
            <person name="Kawachi M."/>
            <person name="Noguchi H."/>
            <person name="Minakuchi Y."/>
            <person name="Umen J.G."/>
            <person name="Toyoda A."/>
            <person name="Nozaki H."/>
        </authorList>
    </citation>
    <scope>NUCLEOTIDE SEQUENCE</scope>
    <source>
        <strain evidence="7">NIES-3780</strain>
    </source>
</reference>
<proteinExistence type="inferred from homology"/>
<dbReference type="SUPFAM" id="SSF55653">
    <property type="entry name" value="Ribosomal protein L9 C-domain"/>
    <property type="match status" value="1"/>
</dbReference>
<evidence type="ECO:0000256" key="1">
    <source>
        <dbReference type="ARBA" id="ARBA00010605"/>
    </source>
</evidence>
<dbReference type="GO" id="GO:0006412">
    <property type="term" value="P:translation"/>
    <property type="evidence" value="ECO:0007669"/>
    <property type="project" value="InterPro"/>
</dbReference>
<sequence length="281" mass="30627">MIIIRDAVMVPYRKNKMQTSRIWALAQQGVRSLLGAARDASPLIAVESYVPSSNSFERTAGVASCSGLSAIIKTFNGQSSFATVAPKAAKGSLKERRGSSEEDARLIRVVLRKDLKGLGRQGDVVQIKRGRMRHELYPSGDAAYATPENIAKYALTDAEKLSRDANTQEGVLEKLLRALSRKSVVLTRLASSNDPDRFVGPTVSPESIRKAVLRQLGIQLDPSHFLTEAEIKTYGTFKVPLNLRLPDDQQIELTVHVDRRNKEIQGASATSANAVAAGRTS</sequence>
<keyword evidence="3" id="KW-0687">Ribonucleoprotein</keyword>